<organism evidence="4 5">
    <name type="scientific">Metapseudomonas otitidis</name>
    <dbReference type="NCBI Taxonomy" id="319939"/>
    <lineage>
        <taxon>Bacteria</taxon>
        <taxon>Pseudomonadati</taxon>
        <taxon>Pseudomonadota</taxon>
        <taxon>Gammaproteobacteria</taxon>
        <taxon>Pseudomonadales</taxon>
        <taxon>Pseudomonadaceae</taxon>
        <taxon>Metapseudomonas</taxon>
    </lineage>
</organism>
<gene>
    <name evidence="4" type="ORF">GO594_11260</name>
    <name evidence="3" type="ORF">R0G64_12490</name>
    <name evidence="2" type="ORF">WP8S17C03_21060</name>
</gene>
<dbReference type="EMBL" id="AP022213">
    <property type="protein sequence ID" value="BBT16057.1"/>
    <property type="molecule type" value="Genomic_DNA"/>
</dbReference>
<name>A0A1I0SYI0_9GAMM</name>
<evidence type="ECO:0000313" key="7">
    <source>
        <dbReference type="Proteomes" id="UP001273935"/>
    </source>
</evidence>
<feature type="signal peptide" evidence="1">
    <location>
        <begin position="1"/>
        <end position="22"/>
    </location>
</feature>
<evidence type="ECO:0008006" key="8">
    <source>
        <dbReference type="Google" id="ProtNLM"/>
    </source>
</evidence>
<evidence type="ECO:0000313" key="5">
    <source>
        <dbReference type="Proteomes" id="UP000461288"/>
    </source>
</evidence>
<reference evidence="2 6" key="1">
    <citation type="submission" date="2019-12" db="EMBL/GenBank/DDBJ databases">
        <title>complete genome sequences of Pseudomonas otitidis str. WP8-S17-CRE-03 isolated from wastewater treatment plant effluent.</title>
        <authorList>
            <person name="Sekizuka T."/>
            <person name="Itokawa K."/>
            <person name="Yatsu K."/>
            <person name="Inamine Y."/>
            <person name="Kuroda M."/>
        </authorList>
    </citation>
    <scope>NUCLEOTIDE SEQUENCE [LARGE SCALE GENOMIC DNA]</scope>
    <source>
        <strain evidence="2 6">WP8-S17-CRE-03</strain>
    </source>
</reference>
<protein>
    <recommendedName>
        <fullName evidence="8">Lipoprotein</fullName>
    </recommendedName>
</protein>
<dbReference type="AlphaFoldDB" id="A0A1I0SYI0"/>
<dbReference type="Proteomes" id="UP000515591">
    <property type="component" value="Chromosome"/>
</dbReference>
<evidence type="ECO:0000313" key="3">
    <source>
        <dbReference type="EMBL" id="MDV3440245.1"/>
    </source>
</evidence>
<reference evidence="4 5" key="2">
    <citation type="submission" date="2019-12" db="EMBL/GenBank/DDBJ databases">
        <title>Draft genome sequence of Pseudomonas otitidis recovered from a chicken carcass.</title>
        <authorList>
            <person name="Vieira T.R."/>
            <person name="Oliviera E.F.C."/>
            <person name="Silva N.M.V."/>
            <person name="Sambrano G.E."/>
            <person name="Cibulski S.P."/>
            <person name="Cardoso M.R.I."/>
        </authorList>
    </citation>
    <scope>NUCLEOTIDE SEQUENCE [LARGE SCALE GENOMIC DNA]</scope>
    <source>
        <strain evidence="4 5">25_K</strain>
    </source>
</reference>
<dbReference type="EMBL" id="JAWJUL010000041">
    <property type="protein sequence ID" value="MDV3440245.1"/>
    <property type="molecule type" value="Genomic_DNA"/>
</dbReference>
<evidence type="ECO:0000313" key="6">
    <source>
        <dbReference type="Proteomes" id="UP000515591"/>
    </source>
</evidence>
<dbReference type="Proteomes" id="UP001273935">
    <property type="component" value="Unassembled WGS sequence"/>
</dbReference>
<accession>A0A1I0SYI0</accession>
<keyword evidence="1" id="KW-0732">Signal</keyword>
<keyword evidence="7" id="KW-1185">Reference proteome</keyword>
<proteinExistence type="predicted"/>
<dbReference type="STRING" id="319939.SAMN05216263_10293"/>
<evidence type="ECO:0000256" key="1">
    <source>
        <dbReference type="SAM" id="SignalP"/>
    </source>
</evidence>
<sequence length="82" mass="9193">MKPTHILALALAALVLSGCASQPEPRPYTDAEIKQFSLEMLNRAGLPYEDYEKVRQALMNPNPRVSSARRDYEPAFIRSTEG</sequence>
<dbReference type="Proteomes" id="UP000461288">
    <property type="component" value="Unassembled WGS sequence"/>
</dbReference>
<evidence type="ECO:0000313" key="4">
    <source>
        <dbReference type="EMBL" id="MWK56554.1"/>
    </source>
</evidence>
<evidence type="ECO:0000313" key="2">
    <source>
        <dbReference type="EMBL" id="BBT16057.1"/>
    </source>
</evidence>
<dbReference type="PROSITE" id="PS51257">
    <property type="entry name" value="PROKAR_LIPOPROTEIN"/>
    <property type="match status" value="1"/>
</dbReference>
<dbReference type="RefSeq" id="WP_074967686.1">
    <property type="nucleotide sequence ID" value="NZ_AP022213.1"/>
</dbReference>
<reference evidence="3 7" key="3">
    <citation type="submission" date="2023-10" db="EMBL/GenBank/DDBJ databases">
        <title>Pseudomonas otitidis isolated from a paediatric patient with cystic fibrosis in Chile.</title>
        <authorList>
            <person name="Amsteins-Romero L."/>
            <person name="Opazo-Capurro A."/>
            <person name="Matus-Kohler M."/>
            <person name="Gonzalez-Rocha G."/>
        </authorList>
    </citation>
    <scope>NUCLEOTIDE SEQUENCE [LARGE SCALE GENOMIC DNA]</scope>
    <source>
        <strain evidence="3 7">P-714</strain>
    </source>
</reference>
<feature type="chain" id="PRO_5044559298" description="Lipoprotein" evidence="1">
    <location>
        <begin position="23"/>
        <end position="82"/>
    </location>
</feature>
<dbReference type="EMBL" id="WTFN01000022">
    <property type="protein sequence ID" value="MWK56554.1"/>
    <property type="molecule type" value="Genomic_DNA"/>
</dbReference>